<keyword evidence="2" id="KW-1185">Reference proteome</keyword>
<dbReference type="AlphaFoldDB" id="A0A3M9XNG3"/>
<dbReference type="EMBL" id="QWDD01000001">
    <property type="protein sequence ID" value="RNJ49375.1"/>
    <property type="molecule type" value="Genomic_DNA"/>
</dbReference>
<gene>
    <name evidence="1" type="ORF">D1O30_06945</name>
</gene>
<comment type="caution">
    <text evidence="1">The sequence shown here is derived from an EMBL/GenBank/DDBJ whole genome shotgun (WGS) entry which is preliminary data.</text>
</comment>
<sequence length="99" mass="11005">MTQCATPKFDLRGQDCLMRCRSLLDAYYARISGSQAIEVRFNERWVTYRHGDVAGLIEAYRIERAQCPSAAAAGLPDLNPGLRARRGAPASAVFTFPRL</sequence>
<organism evidence="1 2">
    <name type="scientific">Methylocystis hirsuta</name>
    <dbReference type="NCBI Taxonomy" id="369798"/>
    <lineage>
        <taxon>Bacteria</taxon>
        <taxon>Pseudomonadati</taxon>
        <taxon>Pseudomonadota</taxon>
        <taxon>Alphaproteobacteria</taxon>
        <taxon>Hyphomicrobiales</taxon>
        <taxon>Methylocystaceae</taxon>
        <taxon>Methylocystis</taxon>
    </lineage>
</organism>
<protein>
    <submittedName>
        <fullName evidence="1">Uncharacterized protein</fullName>
    </submittedName>
</protein>
<reference evidence="1 2" key="1">
    <citation type="submission" date="2018-08" db="EMBL/GenBank/DDBJ databases">
        <title>Genome sequence of Methylocystis hirsuta CSC1, a methanotroph able to accumulate PHAs.</title>
        <authorList>
            <person name="Bordel S."/>
            <person name="Rodriguez E."/>
            <person name="Gancedo J."/>
            <person name="Munoz R."/>
        </authorList>
    </citation>
    <scope>NUCLEOTIDE SEQUENCE [LARGE SCALE GENOMIC DNA]</scope>
    <source>
        <strain evidence="1 2">CSC1</strain>
    </source>
</reference>
<accession>A0A3M9XNG3</accession>
<dbReference type="Proteomes" id="UP000268623">
    <property type="component" value="Unassembled WGS sequence"/>
</dbReference>
<proteinExistence type="predicted"/>
<evidence type="ECO:0000313" key="2">
    <source>
        <dbReference type="Proteomes" id="UP000268623"/>
    </source>
</evidence>
<evidence type="ECO:0000313" key="1">
    <source>
        <dbReference type="EMBL" id="RNJ49375.1"/>
    </source>
</evidence>
<name>A0A3M9XNG3_9HYPH</name>